<proteinExistence type="predicted"/>
<dbReference type="GO" id="GO:0008324">
    <property type="term" value="F:monoatomic cation transmembrane transporter activity"/>
    <property type="evidence" value="ECO:0007669"/>
    <property type="project" value="InterPro"/>
</dbReference>
<name>A0A1N7GSS5_9EURY</name>
<dbReference type="Gene3D" id="1.10.10.10">
    <property type="entry name" value="Winged helix-like DNA-binding domain superfamily/Winged helix DNA-binding domain"/>
    <property type="match status" value="1"/>
</dbReference>
<keyword evidence="2 6" id="KW-0238">DNA-binding</keyword>
<sequence length="247" mass="27064">MGQGIDEVDERILYYLTQEGRHTSAPDIAEKVDVSPPTVRNRIRRLEEGGIIKGYHAHVNYERSNGCLTNLFICTTSATDRQELAQRVLDVPGVINVREIMTGKGNLRIKAIGKDTDDLTRIAQDITALGIEIDDEGLIHREYFRPYAQFGPREEEPISPVTGVAGLSGDADVIEVIVNEGAPIAGKTLQQANEEELIPSGVLVVRIDRGDQAITPTGETTIKEDDFVTVHSRSGITDETLGVFTGR</sequence>
<dbReference type="InterPro" id="IPR000485">
    <property type="entry name" value="AsnC-type_HTH_dom"/>
</dbReference>
<dbReference type="SUPFAM" id="SSF46785">
    <property type="entry name" value="Winged helix' DNA-binding domain"/>
    <property type="match status" value="1"/>
</dbReference>
<evidence type="ECO:0000256" key="3">
    <source>
        <dbReference type="ARBA" id="ARBA00023163"/>
    </source>
</evidence>
<evidence type="ECO:0000259" key="4">
    <source>
        <dbReference type="PROSITE" id="PS50956"/>
    </source>
</evidence>
<dbReference type="CDD" id="cd00090">
    <property type="entry name" value="HTH_ARSR"/>
    <property type="match status" value="1"/>
</dbReference>
<dbReference type="GO" id="GO:0043200">
    <property type="term" value="P:response to amino acid"/>
    <property type="evidence" value="ECO:0007669"/>
    <property type="project" value="TreeGrafter"/>
</dbReference>
<dbReference type="SUPFAM" id="SSF116726">
    <property type="entry name" value="TrkA C-terminal domain-like"/>
    <property type="match status" value="1"/>
</dbReference>
<dbReference type="InterPro" id="IPR036721">
    <property type="entry name" value="RCK_C_sf"/>
</dbReference>
<dbReference type="InterPro" id="IPR019888">
    <property type="entry name" value="Tscrpt_reg_AsnC-like"/>
</dbReference>
<feature type="domain" description="RCK C-terminal" evidence="5">
    <location>
        <begin position="159"/>
        <end position="247"/>
    </location>
</feature>
<dbReference type="InterPro" id="IPR011991">
    <property type="entry name" value="ArsR-like_HTH"/>
</dbReference>
<dbReference type="GO" id="GO:0043565">
    <property type="term" value="F:sequence-specific DNA binding"/>
    <property type="evidence" value="ECO:0007669"/>
    <property type="project" value="InterPro"/>
</dbReference>
<dbReference type="PRINTS" id="PR00033">
    <property type="entry name" value="HTHASNC"/>
</dbReference>
<organism evidence="6 7">
    <name type="scientific">Natronorubrum thiooxidans</name>
    <dbReference type="NCBI Taxonomy" id="308853"/>
    <lineage>
        <taxon>Archaea</taxon>
        <taxon>Methanobacteriati</taxon>
        <taxon>Methanobacteriota</taxon>
        <taxon>Stenosarchaea group</taxon>
        <taxon>Halobacteria</taxon>
        <taxon>Halobacteriales</taxon>
        <taxon>Natrialbaceae</taxon>
        <taxon>Natronorubrum</taxon>
    </lineage>
</organism>
<evidence type="ECO:0000313" key="6">
    <source>
        <dbReference type="EMBL" id="SIS15647.1"/>
    </source>
</evidence>
<dbReference type="PROSITE" id="PS50956">
    <property type="entry name" value="HTH_ASNC_2"/>
    <property type="match status" value="1"/>
</dbReference>
<evidence type="ECO:0000313" key="7">
    <source>
        <dbReference type="Proteomes" id="UP000185936"/>
    </source>
</evidence>
<dbReference type="InterPro" id="IPR006037">
    <property type="entry name" value="RCK_C"/>
</dbReference>
<keyword evidence="1" id="KW-0805">Transcription regulation</keyword>
<dbReference type="GO" id="GO:0006813">
    <property type="term" value="P:potassium ion transport"/>
    <property type="evidence" value="ECO:0007669"/>
    <property type="project" value="InterPro"/>
</dbReference>
<reference evidence="7" key="1">
    <citation type="submission" date="2017-01" db="EMBL/GenBank/DDBJ databases">
        <authorList>
            <person name="Varghese N."/>
            <person name="Submissions S."/>
        </authorList>
    </citation>
    <scope>NUCLEOTIDE SEQUENCE [LARGE SCALE GENOMIC DNA]</scope>
    <source>
        <strain evidence="7">type strain: HArc-</strain>
    </source>
</reference>
<evidence type="ECO:0000256" key="2">
    <source>
        <dbReference type="ARBA" id="ARBA00023125"/>
    </source>
</evidence>
<evidence type="ECO:0000256" key="1">
    <source>
        <dbReference type="ARBA" id="ARBA00023015"/>
    </source>
</evidence>
<feature type="domain" description="HTH asnC-type" evidence="4">
    <location>
        <begin position="5"/>
        <end position="68"/>
    </location>
</feature>
<dbReference type="RefSeq" id="WP_076610419.1">
    <property type="nucleotide sequence ID" value="NZ_FTNR01000015.1"/>
</dbReference>
<dbReference type="PROSITE" id="PS51202">
    <property type="entry name" value="RCK_C"/>
    <property type="match status" value="1"/>
</dbReference>
<keyword evidence="7" id="KW-1185">Reference proteome</keyword>
<dbReference type="OrthoDB" id="6762at2157"/>
<gene>
    <name evidence="6" type="ORF">SAMN05421752_11521</name>
</gene>
<dbReference type="InterPro" id="IPR036390">
    <property type="entry name" value="WH_DNA-bd_sf"/>
</dbReference>
<dbReference type="PANTHER" id="PTHR30154">
    <property type="entry name" value="LEUCINE-RESPONSIVE REGULATORY PROTEIN"/>
    <property type="match status" value="1"/>
</dbReference>
<dbReference type="PANTHER" id="PTHR30154:SF34">
    <property type="entry name" value="TRANSCRIPTIONAL REGULATOR AZLB"/>
    <property type="match status" value="1"/>
</dbReference>
<dbReference type="InterPro" id="IPR036388">
    <property type="entry name" value="WH-like_DNA-bd_sf"/>
</dbReference>
<dbReference type="Gene3D" id="3.30.70.1450">
    <property type="entry name" value="Regulator of K+ conductance, C-terminal domain"/>
    <property type="match status" value="1"/>
</dbReference>
<dbReference type="GO" id="GO:0005829">
    <property type="term" value="C:cytosol"/>
    <property type="evidence" value="ECO:0007669"/>
    <property type="project" value="TreeGrafter"/>
</dbReference>
<dbReference type="Pfam" id="PF02080">
    <property type="entry name" value="TrkA_C"/>
    <property type="match status" value="1"/>
</dbReference>
<accession>A0A1N7GSS5</accession>
<dbReference type="Pfam" id="PF13412">
    <property type="entry name" value="HTH_24"/>
    <property type="match status" value="1"/>
</dbReference>
<evidence type="ECO:0000259" key="5">
    <source>
        <dbReference type="PROSITE" id="PS51202"/>
    </source>
</evidence>
<dbReference type="AlphaFoldDB" id="A0A1N7GSS5"/>
<dbReference type="STRING" id="308853.SAMN05421752_11521"/>
<protein>
    <submittedName>
        <fullName evidence="6">DNA-binding transcriptional regulator, Lrp family</fullName>
    </submittedName>
</protein>
<dbReference type="EMBL" id="FTNR01000015">
    <property type="protein sequence ID" value="SIS15647.1"/>
    <property type="molecule type" value="Genomic_DNA"/>
</dbReference>
<dbReference type="SMART" id="SM00344">
    <property type="entry name" value="HTH_ASNC"/>
    <property type="match status" value="1"/>
</dbReference>
<keyword evidence="3" id="KW-0804">Transcription</keyword>
<dbReference type="Proteomes" id="UP000185936">
    <property type="component" value="Unassembled WGS sequence"/>
</dbReference>